<keyword evidence="2" id="KW-0175">Coiled coil</keyword>
<dbReference type="InterPro" id="IPR019017">
    <property type="entry name" value="Sig_transdc_His_kin_a/b-loop_C"/>
</dbReference>
<dbReference type="PANTHER" id="PTHR10972:SF148">
    <property type="entry name" value="OXYSTEROL-BINDING PROTEIN 9"/>
    <property type="match status" value="1"/>
</dbReference>
<evidence type="ECO:0000259" key="4">
    <source>
        <dbReference type="PROSITE" id="PS51426"/>
    </source>
</evidence>
<dbReference type="GO" id="GO:0005524">
    <property type="term" value="F:ATP binding"/>
    <property type="evidence" value="ECO:0007669"/>
    <property type="project" value="InterPro"/>
</dbReference>
<dbReference type="GO" id="GO:0032934">
    <property type="term" value="F:sterol binding"/>
    <property type="evidence" value="ECO:0007669"/>
    <property type="project" value="TreeGrafter"/>
</dbReference>
<comment type="caution">
    <text evidence="5">The sequence shown here is derived from an EMBL/GenBank/DDBJ whole genome shotgun (WGS) entry which is preliminary data.</text>
</comment>
<dbReference type="AlphaFoldDB" id="A0A0V0QUA0"/>
<comment type="similarity">
    <text evidence="1">Belongs to the OSBP family.</text>
</comment>
<feature type="domain" description="ABL" evidence="4">
    <location>
        <begin position="95"/>
        <end position="195"/>
    </location>
</feature>
<dbReference type="OrthoDB" id="287672at2759"/>
<organism evidence="5 6">
    <name type="scientific">Pseudocohnilembus persalinus</name>
    <name type="common">Ciliate</name>
    <dbReference type="NCBI Taxonomy" id="266149"/>
    <lineage>
        <taxon>Eukaryota</taxon>
        <taxon>Sar</taxon>
        <taxon>Alveolata</taxon>
        <taxon>Ciliophora</taxon>
        <taxon>Intramacronucleata</taxon>
        <taxon>Oligohymenophorea</taxon>
        <taxon>Scuticociliatia</taxon>
        <taxon>Philasterida</taxon>
        <taxon>Pseudocohnilembidae</taxon>
        <taxon>Pseudocohnilembus</taxon>
    </lineage>
</organism>
<name>A0A0V0QUA0_PSEPJ</name>
<feature type="coiled-coil region" evidence="2">
    <location>
        <begin position="743"/>
        <end position="770"/>
    </location>
</feature>
<dbReference type="InterPro" id="IPR018494">
    <property type="entry name" value="Oxysterol-bd_CS"/>
</dbReference>
<accession>A0A0V0QUA0</accession>
<dbReference type="InterPro" id="IPR037239">
    <property type="entry name" value="OSBP_sf"/>
</dbReference>
<dbReference type="GO" id="GO:0005829">
    <property type="term" value="C:cytosol"/>
    <property type="evidence" value="ECO:0007669"/>
    <property type="project" value="TreeGrafter"/>
</dbReference>
<dbReference type="PANTHER" id="PTHR10972">
    <property type="entry name" value="OXYSTEROL-BINDING PROTEIN-RELATED"/>
    <property type="match status" value="1"/>
</dbReference>
<dbReference type="InterPro" id="IPR000648">
    <property type="entry name" value="Oxysterol-bd"/>
</dbReference>
<dbReference type="EMBL" id="LDAU01000104">
    <property type="protein sequence ID" value="KRX05844.1"/>
    <property type="molecule type" value="Genomic_DNA"/>
</dbReference>
<dbReference type="Proteomes" id="UP000054937">
    <property type="component" value="Unassembled WGS sequence"/>
</dbReference>
<keyword evidence="6" id="KW-1185">Reference proteome</keyword>
<evidence type="ECO:0000256" key="2">
    <source>
        <dbReference type="SAM" id="Coils"/>
    </source>
</evidence>
<dbReference type="Gene3D" id="2.40.160.120">
    <property type="match status" value="1"/>
</dbReference>
<dbReference type="PROSITE" id="PS51426">
    <property type="entry name" value="ABL"/>
    <property type="match status" value="1"/>
</dbReference>
<dbReference type="Pfam" id="PF01237">
    <property type="entry name" value="Oxysterol_BP"/>
    <property type="match status" value="1"/>
</dbReference>
<sequence>MMKNLIDYQLQSENNQFVLNIQWKDQENTKKIIDLDSIFHLIQDIQNQKNIEIIQKNQLEQLQNYVNQQQETQLSERDSKDNIEDYIYLEDHLRKIVQNLFEIKNIENDQVFAEFLGYQGLKQSFQNKQNENDQNNYIYQNTLKTIEKITQITQKFEGHYNFIVLKRPGFWGHSETPLIIEQNLYLYIVKPADHKSFKIPIISKNLQIQWLDQIKNGFYGIELTYLKKGKFQKIQLGTDDQQKVKNWYDNLEKALENNQNKTEEQLQQIENQLKENFIKPADSLINQELSEIFKNETKILDEEIQIQKENYENQQALNIYKYLQNQEISKEQAKQIENLILDKQQHILNCIQNYHNQEIGIKSKQDQISIYQQNNQQSETEVDDNTDSKNSKKQNKNKKQQKKLWFNKDYSVVEKSKGTNNGLHFINKDFLKVQDSIYSTMIKRFGKVLFSGQPIFSISMPAVMFQAETMLERAAYTFGHNHYLNYAANTNNSVESIKFMTCFYQSSFIIALAQQLPLNPILGETFEGRINGDPLYFEQICHHPPISYYLMLGQNYRLYSPHLPLASLSLTQVEGRQAGHPILELKNRKKIYYMWFPIRVKGLIMGDRVVQAAGRSFCFEPESRIICELNYDQNTSKQQFYSNIQHGYDVISGGIYQVTQKCIDKFLKAHKFSNNNNANSLSINLVTDVEQIISKAEGDYKDFLSFDGIKYWDGSRQRPFIVQMENYALPSDSRYRLDSISMRQGDNQQADKYKDELEIQQRKDKKLRNKFNKKKK</sequence>
<reference evidence="5 6" key="1">
    <citation type="journal article" date="2015" name="Sci. Rep.">
        <title>Genome of the facultative scuticociliatosis pathogen Pseudocohnilembus persalinus provides insight into its virulence through horizontal gene transfer.</title>
        <authorList>
            <person name="Xiong J."/>
            <person name="Wang G."/>
            <person name="Cheng J."/>
            <person name="Tian M."/>
            <person name="Pan X."/>
            <person name="Warren A."/>
            <person name="Jiang C."/>
            <person name="Yuan D."/>
            <person name="Miao W."/>
        </authorList>
    </citation>
    <scope>NUCLEOTIDE SEQUENCE [LARGE SCALE GENOMIC DNA]</scope>
    <source>
        <strain evidence="5">36N120E</strain>
    </source>
</reference>
<evidence type="ECO:0000313" key="6">
    <source>
        <dbReference type="Proteomes" id="UP000054937"/>
    </source>
</evidence>
<dbReference type="SUPFAM" id="SSF144000">
    <property type="entry name" value="Oxysterol-binding protein-like"/>
    <property type="match status" value="1"/>
</dbReference>
<dbReference type="InParanoid" id="A0A0V0QUA0"/>
<feature type="region of interest" description="Disordered" evidence="3">
    <location>
        <begin position="372"/>
        <end position="401"/>
    </location>
</feature>
<evidence type="ECO:0000256" key="3">
    <source>
        <dbReference type="SAM" id="MobiDB-lite"/>
    </source>
</evidence>
<dbReference type="GO" id="GO:0006355">
    <property type="term" value="P:regulation of DNA-templated transcription"/>
    <property type="evidence" value="ECO:0007669"/>
    <property type="project" value="InterPro"/>
</dbReference>
<gene>
    <name evidence="5" type="ORF">PPERSA_02376</name>
</gene>
<feature type="compositionally biased region" description="Basic residues" evidence="3">
    <location>
        <begin position="391"/>
        <end position="401"/>
    </location>
</feature>
<proteinExistence type="inferred from homology"/>
<dbReference type="GO" id="GO:0005886">
    <property type="term" value="C:plasma membrane"/>
    <property type="evidence" value="ECO:0007669"/>
    <property type="project" value="InterPro"/>
</dbReference>
<protein>
    <recommendedName>
        <fullName evidence="4">ABL domain-containing protein</fullName>
    </recommendedName>
</protein>
<dbReference type="GO" id="GO:0000160">
    <property type="term" value="P:phosphorelay signal transduction system"/>
    <property type="evidence" value="ECO:0007669"/>
    <property type="project" value="InterPro"/>
</dbReference>
<feature type="coiled-coil region" evidence="2">
    <location>
        <begin position="244"/>
        <end position="279"/>
    </location>
</feature>
<dbReference type="OMA" id="CFEEFEY"/>
<dbReference type="GO" id="GO:0004673">
    <property type="term" value="F:protein histidine kinase activity"/>
    <property type="evidence" value="ECO:0007669"/>
    <property type="project" value="InterPro"/>
</dbReference>
<evidence type="ECO:0000256" key="1">
    <source>
        <dbReference type="RuleBase" id="RU003844"/>
    </source>
</evidence>
<evidence type="ECO:0000313" key="5">
    <source>
        <dbReference type="EMBL" id="KRX05844.1"/>
    </source>
</evidence>
<dbReference type="PROSITE" id="PS01013">
    <property type="entry name" value="OSBP"/>
    <property type="match status" value="1"/>
</dbReference>